<evidence type="ECO:0000256" key="1">
    <source>
        <dbReference type="ARBA" id="ARBA00007769"/>
    </source>
</evidence>
<reference evidence="6" key="1">
    <citation type="submission" date="2015-11" db="EMBL/GenBank/DDBJ databases">
        <title>De novo transcriptome assembly of four potential Pierce s Disease insect vectors from Arizona vineyards.</title>
        <authorList>
            <person name="Tassone E.E."/>
        </authorList>
    </citation>
    <scope>NUCLEOTIDE SEQUENCE</scope>
</reference>
<dbReference type="GO" id="GO:0006099">
    <property type="term" value="P:tricarboxylic acid cycle"/>
    <property type="evidence" value="ECO:0007669"/>
    <property type="project" value="UniProtKB-KW"/>
</dbReference>
<evidence type="ECO:0000313" key="6">
    <source>
        <dbReference type="EMBL" id="JAT16884.1"/>
    </source>
</evidence>
<sequence length="307" mass="35074">IERNGVAIKGNLEKQLEPQEISRNMQLRRTLDLYVNLIEIKSCPALVDKMRLKHNVDVVIVRQNVEGEFAMLEHENGSGIENLKIMTEYNTRRLAEFAFQYAIKHNRRAVRVIYNKGFMNTSEGLFVNTISEVAEQYPDVPFTKQSMRSFTFRMSDFNFNGDVLVTGVLYGGLIMYLMFGLMHGAGMFCGQNLGPRYAVFEPASRHKGYKQMGKDLANPIASLACAVKMLRYLEHHNAADRIEKAIDLTINEDLVHTQDMLGVASTSTMIHNIERRILESMPYGYSEDHPPQLPQPPESIPPYKPWE</sequence>
<dbReference type="SMART" id="SM01329">
    <property type="entry name" value="Iso_dh"/>
    <property type="match status" value="1"/>
</dbReference>
<dbReference type="EMBL" id="GEBQ01023093">
    <property type="protein sequence ID" value="JAT16884.1"/>
    <property type="molecule type" value="Transcribed_RNA"/>
</dbReference>
<evidence type="ECO:0000256" key="2">
    <source>
        <dbReference type="ARBA" id="ARBA00022532"/>
    </source>
</evidence>
<name>A0A1B6L053_9HEMI</name>
<keyword evidence="4" id="KW-1133">Transmembrane helix</keyword>
<feature type="transmembrane region" description="Helical" evidence="4">
    <location>
        <begin position="157"/>
        <end position="179"/>
    </location>
</feature>
<comment type="similarity">
    <text evidence="1">Belongs to the isocitrate and isopropylmalate dehydrogenases family.</text>
</comment>
<feature type="region of interest" description="Disordered" evidence="3">
    <location>
        <begin position="284"/>
        <end position="307"/>
    </location>
</feature>
<dbReference type="SUPFAM" id="SSF53659">
    <property type="entry name" value="Isocitrate/Isopropylmalate dehydrogenase-like"/>
    <property type="match status" value="1"/>
</dbReference>
<dbReference type="InterPro" id="IPR024084">
    <property type="entry name" value="IsoPropMal-DH-like_dom"/>
</dbReference>
<dbReference type="GO" id="GO:0006102">
    <property type="term" value="P:isocitrate metabolic process"/>
    <property type="evidence" value="ECO:0007669"/>
    <property type="project" value="TreeGrafter"/>
</dbReference>
<gene>
    <name evidence="6" type="ORF">g.10055</name>
</gene>
<keyword evidence="4" id="KW-0472">Membrane</keyword>
<dbReference type="Gene3D" id="3.40.718.10">
    <property type="entry name" value="Isopropylmalate Dehydrogenase"/>
    <property type="match status" value="1"/>
</dbReference>
<evidence type="ECO:0000256" key="3">
    <source>
        <dbReference type="SAM" id="MobiDB-lite"/>
    </source>
</evidence>
<evidence type="ECO:0000256" key="4">
    <source>
        <dbReference type="SAM" id="Phobius"/>
    </source>
</evidence>
<proteinExistence type="inferred from homology"/>
<keyword evidence="4" id="KW-0812">Transmembrane</keyword>
<evidence type="ECO:0000259" key="5">
    <source>
        <dbReference type="SMART" id="SM01329"/>
    </source>
</evidence>
<protein>
    <recommendedName>
        <fullName evidence="5">Isopropylmalate dehydrogenase-like domain-containing protein</fullName>
    </recommendedName>
</protein>
<feature type="domain" description="Isopropylmalate dehydrogenase-like" evidence="5">
    <location>
        <begin position="1"/>
        <end position="273"/>
    </location>
</feature>
<dbReference type="AlphaFoldDB" id="A0A1B6L053"/>
<keyword evidence="2" id="KW-0816">Tricarboxylic acid cycle</keyword>
<feature type="non-terminal residue" evidence="6">
    <location>
        <position position="1"/>
    </location>
</feature>
<feature type="compositionally biased region" description="Pro residues" evidence="3">
    <location>
        <begin position="291"/>
        <end position="307"/>
    </location>
</feature>
<dbReference type="PANTHER" id="PTHR11835">
    <property type="entry name" value="DECARBOXYLATING DEHYDROGENASES-ISOCITRATE, ISOPROPYLMALATE, TARTRATE"/>
    <property type="match status" value="1"/>
</dbReference>
<dbReference type="PANTHER" id="PTHR11835:SF60">
    <property type="entry name" value="ISOCITRATE DEHYDROGENASE [NAD] SUBUNIT, MITOCHONDRIAL"/>
    <property type="match status" value="1"/>
</dbReference>
<accession>A0A1B6L053</accession>
<dbReference type="GO" id="GO:0005739">
    <property type="term" value="C:mitochondrion"/>
    <property type="evidence" value="ECO:0007669"/>
    <property type="project" value="TreeGrafter"/>
</dbReference>
<dbReference type="Pfam" id="PF00180">
    <property type="entry name" value="Iso_dh"/>
    <property type="match status" value="1"/>
</dbReference>
<organism evidence="6">
    <name type="scientific">Graphocephala atropunctata</name>
    <dbReference type="NCBI Taxonomy" id="36148"/>
    <lineage>
        <taxon>Eukaryota</taxon>
        <taxon>Metazoa</taxon>
        <taxon>Ecdysozoa</taxon>
        <taxon>Arthropoda</taxon>
        <taxon>Hexapoda</taxon>
        <taxon>Insecta</taxon>
        <taxon>Pterygota</taxon>
        <taxon>Neoptera</taxon>
        <taxon>Paraneoptera</taxon>
        <taxon>Hemiptera</taxon>
        <taxon>Auchenorrhyncha</taxon>
        <taxon>Membracoidea</taxon>
        <taxon>Cicadellidae</taxon>
        <taxon>Cicadellinae</taxon>
        <taxon>Cicadellini</taxon>
        <taxon>Graphocephala</taxon>
    </lineage>
</organism>